<dbReference type="GO" id="GO:0020037">
    <property type="term" value="F:heme binding"/>
    <property type="evidence" value="ECO:0007669"/>
    <property type="project" value="InterPro"/>
</dbReference>
<evidence type="ECO:0000256" key="6">
    <source>
        <dbReference type="ARBA" id="ARBA00023004"/>
    </source>
</evidence>
<comment type="similarity">
    <text evidence="2">Belongs to the cytochrome P450 family.</text>
</comment>
<comment type="caution">
    <text evidence="8">The sequence shown here is derived from an EMBL/GenBank/DDBJ whole genome shotgun (WGS) entry which is preliminary data.</text>
</comment>
<reference evidence="9" key="1">
    <citation type="submission" date="2013-09" db="EMBL/GenBank/DDBJ databases">
        <title>Corchorus olitorius genome sequencing.</title>
        <authorList>
            <person name="Alam M."/>
            <person name="Haque M.S."/>
            <person name="Islam M.S."/>
            <person name="Emdad E.M."/>
            <person name="Islam M.M."/>
            <person name="Ahmed B."/>
            <person name="Halim A."/>
            <person name="Hossen Q.M.M."/>
            <person name="Hossain M.Z."/>
            <person name="Ahmed R."/>
            <person name="Khan M.M."/>
            <person name="Islam R."/>
            <person name="Rashid M.M."/>
            <person name="Khan S.A."/>
            <person name="Rahman M.S."/>
            <person name="Alam M."/>
            <person name="Yahiya A.S."/>
            <person name="Khan M.S."/>
            <person name="Azam M.S."/>
            <person name="Haque T."/>
            <person name="Lashkar M.Z.H."/>
            <person name="Akhand A.I."/>
            <person name="Morshed G."/>
            <person name="Roy S."/>
            <person name="Uddin K.S."/>
            <person name="Rabeya T."/>
            <person name="Hossain A.S."/>
            <person name="Chowdhury A."/>
            <person name="Snigdha A.R."/>
            <person name="Mortoza M.S."/>
            <person name="Matin S.A."/>
            <person name="Hoque S.M.E."/>
            <person name="Islam M.K."/>
            <person name="Roy D.K."/>
            <person name="Haider R."/>
            <person name="Moosa M.M."/>
            <person name="Elias S.M."/>
            <person name="Hasan A.M."/>
            <person name="Jahan S."/>
            <person name="Shafiuddin M."/>
            <person name="Mahmood N."/>
            <person name="Shommy N.S."/>
        </authorList>
    </citation>
    <scope>NUCLEOTIDE SEQUENCE [LARGE SCALE GENOMIC DNA]</scope>
    <source>
        <strain evidence="9">cv. O-4</strain>
    </source>
</reference>
<dbReference type="PANTHER" id="PTHR24296">
    <property type="entry name" value="CYTOCHROME P450"/>
    <property type="match status" value="1"/>
</dbReference>
<dbReference type="InterPro" id="IPR001128">
    <property type="entry name" value="Cyt_P450"/>
</dbReference>
<protein>
    <submittedName>
        <fullName evidence="8">Cytochrome P450</fullName>
    </submittedName>
</protein>
<keyword evidence="6" id="KW-0408">Iron</keyword>
<evidence type="ECO:0000313" key="9">
    <source>
        <dbReference type="Proteomes" id="UP000187203"/>
    </source>
</evidence>
<evidence type="ECO:0000256" key="3">
    <source>
        <dbReference type="ARBA" id="ARBA00022617"/>
    </source>
</evidence>
<evidence type="ECO:0000256" key="1">
    <source>
        <dbReference type="ARBA" id="ARBA00001971"/>
    </source>
</evidence>
<keyword evidence="7" id="KW-0503">Monooxygenase</keyword>
<evidence type="ECO:0000313" key="8">
    <source>
        <dbReference type="EMBL" id="OMO98007.1"/>
    </source>
</evidence>
<keyword evidence="9" id="KW-1185">Reference proteome</keyword>
<evidence type="ECO:0000256" key="5">
    <source>
        <dbReference type="ARBA" id="ARBA00023002"/>
    </source>
</evidence>
<dbReference type="PRINTS" id="PR00385">
    <property type="entry name" value="P450"/>
</dbReference>
<dbReference type="OrthoDB" id="1470350at2759"/>
<evidence type="ECO:0000256" key="2">
    <source>
        <dbReference type="ARBA" id="ARBA00010617"/>
    </source>
</evidence>
<dbReference type="Gene3D" id="1.10.630.10">
    <property type="entry name" value="Cytochrome P450"/>
    <property type="match status" value="2"/>
</dbReference>
<keyword evidence="4" id="KW-0479">Metal-binding</keyword>
<proteinExistence type="inferred from homology"/>
<evidence type="ECO:0000256" key="4">
    <source>
        <dbReference type="ARBA" id="ARBA00022723"/>
    </source>
</evidence>
<name>A0A1R3JTI3_9ROSI</name>
<keyword evidence="5" id="KW-0560">Oxidoreductase</keyword>
<dbReference type="Proteomes" id="UP000187203">
    <property type="component" value="Unassembled WGS sequence"/>
</dbReference>
<dbReference type="EMBL" id="AWUE01015392">
    <property type="protein sequence ID" value="OMO98007.1"/>
    <property type="molecule type" value="Genomic_DNA"/>
</dbReference>
<dbReference type="GO" id="GO:0004497">
    <property type="term" value="F:monooxygenase activity"/>
    <property type="evidence" value="ECO:0007669"/>
    <property type="project" value="UniProtKB-KW"/>
</dbReference>
<gene>
    <name evidence="8" type="ORF">COLO4_14205</name>
</gene>
<comment type="cofactor">
    <cofactor evidence="1">
        <name>heme</name>
        <dbReference type="ChEBI" id="CHEBI:30413"/>
    </cofactor>
</comment>
<dbReference type="AlphaFoldDB" id="A0A1R3JTI3"/>
<dbReference type="GO" id="GO:0016705">
    <property type="term" value="F:oxidoreductase activity, acting on paired donors, with incorporation or reduction of molecular oxygen"/>
    <property type="evidence" value="ECO:0007669"/>
    <property type="project" value="InterPro"/>
</dbReference>
<evidence type="ECO:0000256" key="7">
    <source>
        <dbReference type="ARBA" id="ARBA00023033"/>
    </source>
</evidence>
<accession>A0A1R3JTI3</accession>
<dbReference type="STRING" id="93759.A0A1R3JTI3"/>
<dbReference type="Pfam" id="PF00067">
    <property type="entry name" value="p450"/>
    <property type="match status" value="2"/>
</dbReference>
<dbReference type="InterPro" id="IPR036396">
    <property type="entry name" value="Cyt_P450_sf"/>
</dbReference>
<organism evidence="8 9">
    <name type="scientific">Corchorus olitorius</name>
    <dbReference type="NCBI Taxonomy" id="93759"/>
    <lineage>
        <taxon>Eukaryota</taxon>
        <taxon>Viridiplantae</taxon>
        <taxon>Streptophyta</taxon>
        <taxon>Embryophyta</taxon>
        <taxon>Tracheophyta</taxon>
        <taxon>Spermatophyta</taxon>
        <taxon>Magnoliopsida</taxon>
        <taxon>eudicotyledons</taxon>
        <taxon>Gunneridae</taxon>
        <taxon>Pentapetalae</taxon>
        <taxon>rosids</taxon>
        <taxon>malvids</taxon>
        <taxon>Malvales</taxon>
        <taxon>Malvaceae</taxon>
        <taxon>Grewioideae</taxon>
        <taxon>Apeibeae</taxon>
        <taxon>Corchorus</taxon>
    </lineage>
</organism>
<dbReference type="SUPFAM" id="SSF48264">
    <property type="entry name" value="Cytochrome P450"/>
    <property type="match status" value="1"/>
</dbReference>
<sequence>MGAVFLSSAVILLLVALFISTSFVLAVVGALTFVLITFTALYSLLHVTELVSKDKRPPVDGLVLHLLVHFNRLFDYQTSLAKKHSTFRLIMPFRTEVFTADPANVEHILRTNFPNYGRGSHSEILGDLFGDGIFAVDGEKWRHQRKLASYEFSTKNLREYSTAVFRQTATNLVSKVSIMAVAKHAMNLQDMFMKSTLDSIFKVGFGVELNTLSASDEFGNRFTKAFDDANVIVFRRYVDVFWRVKRFLNIGLEAALKRNIKIIDDFIFELIRCKREQMKNEKLVREKEDILSRFLMESERDPVNMTDKYLRDIILSFIIAGKDTTANTLTWFFYLLCKHPLVQEKIAQEVTDATQAKDNICPDEVSSLMTEEALERMQYLHAALTETLRLYPAVASAGPRICVGKEFAYRQMKILAAVLLYLFQFRLVNESKEATYQTMFTLHMAEGLKVYAFPRA</sequence>
<dbReference type="GO" id="GO:0005506">
    <property type="term" value="F:iron ion binding"/>
    <property type="evidence" value="ECO:0007669"/>
    <property type="project" value="InterPro"/>
</dbReference>
<keyword evidence="3" id="KW-0349">Heme</keyword>